<reference evidence="2" key="2">
    <citation type="submission" date="2016-01" db="EMBL/GenBank/DDBJ databases">
        <title>First complete genome sequence of a species in the genus Microterricola, an extremophilic cold active enzyme producing strain ERGS5:02 isolated from Sikkim Himalaya.</title>
        <authorList>
            <person name="Kumar R."/>
            <person name="Singh D."/>
            <person name="Swarnkar M.K."/>
        </authorList>
    </citation>
    <scope>NUCLEOTIDE SEQUENCE [LARGE SCALE GENOMIC DNA]</scope>
    <source>
        <strain evidence="2">ERGS5:02</strain>
    </source>
</reference>
<dbReference type="Proteomes" id="UP000058305">
    <property type="component" value="Chromosome"/>
</dbReference>
<keyword evidence="2" id="KW-1185">Reference proteome</keyword>
<evidence type="ECO:0000313" key="2">
    <source>
        <dbReference type="Proteomes" id="UP000058305"/>
    </source>
</evidence>
<evidence type="ECO:0000313" key="1">
    <source>
        <dbReference type="EMBL" id="AMB57592.1"/>
    </source>
</evidence>
<organism evidence="1 2">
    <name type="scientific">Microterricola viridarii</name>
    <dbReference type="NCBI Taxonomy" id="412690"/>
    <lineage>
        <taxon>Bacteria</taxon>
        <taxon>Bacillati</taxon>
        <taxon>Actinomycetota</taxon>
        <taxon>Actinomycetes</taxon>
        <taxon>Micrococcales</taxon>
        <taxon>Microbacteriaceae</taxon>
        <taxon>Microterricola</taxon>
    </lineage>
</organism>
<accession>A0A0Y0MT52</accession>
<name>A0A0Y0MT52_9MICO</name>
<dbReference type="AlphaFoldDB" id="A0A0Y0MT52"/>
<reference evidence="1 2" key="1">
    <citation type="journal article" date="2016" name="J. Biotechnol.">
        <title>First complete genome sequence of a species in the genus Microterricola, an extremophilic cold active enzyme producing bacterial strain ERGS5:02 isolated from Sikkim Himalaya.</title>
        <authorList>
            <person name="Himanshu"/>
            <person name="Swarnkar M.K."/>
            <person name="Singh D."/>
            <person name="Kumar R."/>
        </authorList>
    </citation>
    <scope>NUCLEOTIDE SEQUENCE [LARGE SCALE GENOMIC DNA]</scope>
    <source>
        <strain evidence="1 2">ERGS5:02</strain>
    </source>
</reference>
<dbReference type="EMBL" id="CP014145">
    <property type="protein sequence ID" value="AMB57592.1"/>
    <property type="molecule type" value="Genomic_DNA"/>
</dbReference>
<dbReference type="KEGG" id="mvd:AWU67_00520"/>
<proteinExistence type="predicted"/>
<gene>
    <name evidence="1" type="ORF">AWU67_00520</name>
</gene>
<sequence>MFAVATVALLTLALTGCISFQPHRSPTDPGIPEARAVALAQLTEMRTRLVLSDRVIVLGDLQQDSCDTAENWWFDDRKDLGYRCWTSWTTVAVIPDARTLHELAPAIDAEMATTELPFYPGGMVRDLMRIYPPVREDPEIASLRGGGHEGPVEFAVYAFALEPDTWHAPFEGNLDVGPSADTSAAHLTADDIQATGANQVIEFRATVEYWNTMGLPDLDEAGPPDAVSIEAWRYGDTYAIELADWAPDDAPDACVADPAVDQASIVRVEEPFPYLRLAFLPGAQTSDRQRVGDCFRADMTSGTLAMIAPGD</sequence>
<protein>
    <submittedName>
        <fullName evidence="1">Uncharacterized protein</fullName>
    </submittedName>
</protein>